<dbReference type="Proteomes" id="UP000035642">
    <property type="component" value="Unassembled WGS sequence"/>
</dbReference>
<accession>A0A0K0DKT2</accession>
<evidence type="ECO:0000313" key="2">
    <source>
        <dbReference type="WBParaSite" id="ACAC_0001214001-mRNA-1"/>
    </source>
</evidence>
<sequence length="123" mass="12919">MYVAVILCSFSPLPAENNFIFSNPNLYTCMLQLDRWEHGCNISSVVGGLAGIGGGTAVIGGVILMPPVAIAGLAVGGVAAASNLGTALLKMHNLKVCTVLFLFSNYFKYSALEEYSGCKINAR</sequence>
<evidence type="ECO:0000313" key="1">
    <source>
        <dbReference type="Proteomes" id="UP000035642"/>
    </source>
</evidence>
<name>A0A0K0DKT2_ANGCA</name>
<keyword evidence="1" id="KW-1185">Reference proteome</keyword>
<organism evidence="1 2">
    <name type="scientific">Angiostrongylus cantonensis</name>
    <name type="common">Rat lungworm</name>
    <dbReference type="NCBI Taxonomy" id="6313"/>
    <lineage>
        <taxon>Eukaryota</taxon>
        <taxon>Metazoa</taxon>
        <taxon>Ecdysozoa</taxon>
        <taxon>Nematoda</taxon>
        <taxon>Chromadorea</taxon>
        <taxon>Rhabditida</taxon>
        <taxon>Rhabditina</taxon>
        <taxon>Rhabditomorpha</taxon>
        <taxon>Strongyloidea</taxon>
        <taxon>Metastrongylidae</taxon>
        <taxon>Angiostrongylus</taxon>
    </lineage>
</organism>
<dbReference type="AlphaFoldDB" id="A0A0K0DKT2"/>
<dbReference type="WBParaSite" id="ACAC_0001214001-mRNA-1">
    <property type="protein sequence ID" value="ACAC_0001214001-mRNA-1"/>
    <property type="gene ID" value="ACAC_0001214001"/>
</dbReference>
<reference evidence="2" key="2">
    <citation type="submission" date="2017-02" db="UniProtKB">
        <authorList>
            <consortium name="WormBaseParasite"/>
        </authorList>
    </citation>
    <scope>IDENTIFICATION</scope>
</reference>
<proteinExistence type="predicted"/>
<protein>
    <submittedName>
        <fullName evidence="2">DUF4203 domain-containing protein</fullName>
    </submittedName>
</protein>
<reference evidence="1" key="1">
    <citation type="submission" date="2012-09" db="EMBL/GenBank/DDBJ databases">
        <authorList>
            <person name="Martin A.A."/>
        </authorList>
    </citation>
    <scope>NUCLEOTIDE SEQUENCE</scope>
</reference>